<dbReference type="EMBL" id="FNGM01000007">
    <property type="protein sequence ID" value="SDL98314.1"/>
    <property type="molecule type" value="Genomic_DNA"/>
</dbReference>
<feature type="compositionally biased region" description="Polar residues" evidence="1">
    <location>
        <begin position="22"/>
        <end position="32"/>
    </location>
</feature>
<dbReference type="AlphaFoldDB" id="A0A1G9PHW5"/>
<dbReference type="RefSeq" id="WP_157243856.1">
    <property type="nucleotide sequence ID" value="NZ_CP048429.1"/>
</dbReference>
<name>A0A1G9PHW5_9BACL</name>
<evidence type="ECO:0000313" key="2">
    <source>
        <dbReference type="EMBL" id="SDL98314.1"/>
    </source>
</evidence>
<accession>A0A1G9PHW5</accession>
<protein>
    <submittedName>
        <fullName evidence="2">Uncharacterized protein</fullName>
    </submittedName>
</protein>
<gene>
    <name evidence="2" type="ORF">SAMN05216191_107204</name>
</gene>
<proteinExistence type="predicted"/>
<dbReference type="Proteomes" id="UP000182783">
    <property type="component" value="Unassembled WGS sequence"/>
</dbReference>
<evidence type="ECO:0000313" key="3">
    <source>
        <dbReference type="Proteomes" id="UP000182783"/>
    </source>
</evidence>
<evidence type="ECO:0000256" key="1">
    <source>
        <dbReference type="SAM" id="MobiDB-lite"/>
    </source>
</evidence>
<organism evidence="2 3">
    <name type="scientific">Paenibacillus jilunlii</name>
    <dbReference type="NCBI Taxonomy" id="682956"/>
    <lineage>
        <taxon>Bacteria</taxon>
        <taxon>Bacillati</taxon>
        <taxon>Bacillota</taxon>
        <taxon>Bacilli</taxon>
        <taxon>Bacillales</taxon>
        <taxon>Paenibacillaceae</taxon>
        <taxon>Paenibacillus</taxon>
    </lineage>
</organism>
<feature type="region of interest" description="Disordered" evidence="1">
    <location>
        <begin position="1"/>
        <end position="38"/>
    </location>
</feature>
<sequence>MYGKRLHPDNANQELALAGYAGNTQPGSQTGHAGNGKRSYNLLADADERYDANQLIIA</sequence>
<reference evidence="2 3" key="1">
    <citation type="submission" date="2016-10" db="EMBL/GenBank/DDBJ databases">
        <authorList>
            <person name="de Groot N.N."/>
        </authorList>
    </citation>
    <scope>NUCLEOTIDE SEQUENCE [LARGE SCALE GENOMIC DNA]</scope>
    <source>
        <strain evidence="2 3">CGMCC 1.10239</strain>
    </source>
</reference>